<protein>
    <submittedName>
        <fullName evidence="2">CGNR zinc finger domain-containing protein</fullName>
    </submittedName>
</protein>
<evidence type="ECO:0000313" key="2">
    <source>
        <dbReference type="EMBL" id="SFS65742.1"/>
    </source>
</evidence>
<dbReference type="InterPro" id="IPR023286">
    <property type="entry name" value="ABATE_dom_sf"/>
</dbReference>
<evidence type="ECO:0000259" key="1">
    <source>
        <dbReference type="Pfam" id="PF11706"/>
    </source>
</evidence>
<dbReference type="PANTHER" id="PTHR35525">
    <property type="entry name" value="BLL6575 PROTEIN"/>
    <property type="match status" value="1"/>
</dbReference>
<dbReference type="Gene3D" id="1.10.3300.10">
    <property type="entry name" value="Jann2411-like domain"/>
    <property type="match status" value="1"/>
</dbReference>
<sequence length="195" mass="20719">MEERWPALDLASTIRHDGAGGVADDLATVAGLADWLATAHGLPTGAVRADERLRLRITGLRAAVRALFARAVSPGPPSPADAQRLLPHDEALARLNAAAALEPVTPQLHWPAGGAPAAGALPSAATPQDRLVAALARAAITFLTGPERERLRACTAPRCVRYFVKSHGRQEWCKPSCADRARAARHYRRRVSSPG</sequence>
<feature type="domain" description="Zinc finger CGNR" evidence="1">
    <location>
        <begin position="150"/>
        <end position="190"/>
    </location>
</feature>
<proteinExistence type="predicted"/>
<dbReference type="EMBL" id="FPAB01000003">
    <property type="protein sequence ID" value="SFS65742.1"/>
    <property type="molecule type" value="Genomic_DNA"/>
</dbReference>
<dbReference type="Pfam" id="PF11706">
    <property type="entry name" value="zf-CGNR"/>
    <property type="match status" value="1"/>
</dbReference>
<dbReference type="InterPro" id="IPR010852">
    <property type="entry name" value="ABATE"/>
</dbReference>
<dbReference type="RefSeq" id="WP_093842691.1">
    <property type="nucleotide sequence ID" value="NZ_CP054938.1"/>
</dbReference>
<organism evidence="2 3">
    <name type="scientific">Streptomyces harbinensis</name>
    <dbReference type="NCBI Taxonomy" id="1176198"/>
    <lineage>
        <taxon>Bacteria</taxon>
        <taxon>Bacillati</taxon>
        <taxon>Actinomycetota</taxon>
        <taxon>Actinomycetes</taxon>
        <taxon>Kitasatosporales</taxon>
        <taxon>Streptomycetaceae</taxon>
        <taxon>Streptomyces</taxon>
    </lineage>
</organism>
<evidence type="ECO:0000313" key="3">
    <source>
        <dbReference type="Proteomes" id="UP000198873"/>
    </source>
</evidence>
<accession>A0A1I6RM28</accession>
<dbReference type="PANTHER" id="PTHR35525:SF3">
    <property type="entry name" value="BLL6575 PROTEIN"/>
    <property type="match status" value="1"/>
</dbReference>
<dbReference type="InterPro" id="IPR021005">
    <property type="entry name" value="Znf_CGNR"/>
</dbReference>
<gene>
    <name evidence="2" type="ORF">SAMN05444716_103184</name>
</gene>
<dbReference type="AlphaFoldDB" id="A0A1I6RM28"/>
<keyword evidence="3" id="KW-1185">Reference proteome</keyword>
<dbReference type="STRING" id="1176198.SAMN05444716_103184"/>
<name>A0A1I6RM28_9ACTN</name>
<dbReference type="Pfam" id="PF07336">
    <property type="entry name" value="ABATE"/>
    <property type="match status" value="1"/>
</dbReference>
<reference evidence="3" key="1">
    <citation type="submission" date="2016-10" db="EMBL/GenBank/DDBJ databases">
        <authorList>
            <person name="Varghese N."/>
            <person name="Submissions S."/>
        </authorList>
    </citation>
    <scope>NUCLEOTIDE SEQUENCE [LARGE SCALE GENOMIC DNA]</scope>
    <source>
        <strain evidence="3">CGMCC 4.7047</strain>
    </source>
</reference>
<dbReference type="SUPFAM" id="SSF160904">
    <property type="entry name" value="Jann2411-like"/>
    <property type="match status" value="1"/>
</dbReference>
<dbReference type="Proteomes" id="UP000198873">
    <property type="component" value="Unassembled WGS sequence"/>
</dbReference>